<feature type="compositionally biased region" description="Low complexity" evidence="1">
    <location>
        <begin position="526"/>
        <end position="560"/>
    </location>
</feature>
<dbReference type="VEuPathDB" id="FungiDB:BD410DRAFT_780026"/>
<feature type="region of interest" description="Disordered" evidence="1">
    <location>
        <begin position="1"/>
        <end position="85"/>
    </location>
</feature>
<feature type="region of interest" description="Disordered" evidence="1">
    <location>
        <begin position="101"/>
        <end position="170"/>
    </location>
</feature>
<evidence type="ECO:0000313" key="2">
    <source>
        <dbReference type="EMBL" id="TDL29575.1"/>
    </source>
</evidence>
<evidence type="ECO:0000256" key="1">
    <source>
        <dbReference type="SAM" id="MobiDB-lite"/>
    </source>
</evidence>
<sequence length="752" mass="83593">MRRIVSVLSNKRDKSDAASSTSNTPLTITVPKSRSRLFSKAPATPISTLSPAPASPGLITASSSSSASSSLRTPEDDATTASPITGKRRWPSWLASRSLTHSRPALHGHDAQIRGSEGLRRFTNPDASSPLPAQRQDVSDSDDSDSSDESEEDNSPAVLRNASNLDPTVVSKSQTNFRTLTRNALTPPINAPPLVDLPFSPLFPRSANTVQSLRSPQTTESLMHRKALLRRLECKKLSAHEQASLLRLASRPMPTSTQPPFRKTDEDAIAPDVMKVRLLSRGLRKWVARPCFEERAVVWTEDGNGTVVCKAVEVSRRGLAVAELEFSESMDILSGWGLNEKEFEESLHASSKACASRPPPPKSTRPRVTFQSVPSPLRIEHRPNRSMSSPLDEGEAKAGTKGVSTARGVRFADDEDGKEDNIPLGYALQAKRKQEQKEKFLRVEHERRMREEEKRRARDAMQKRLEEEQRAREEDRRLREERQRIKYADEIVAARLRREKQRTGSDNSHSEDIYLRRTSSHSRNDSPGTSGGSRPSSFSDSPGGSRRSSYVQSGHSSHGSSSEDVRSQQKHRRQSVTSERSDQQFLFVPLDQTMRNTLPRSLSNPPSGPMYAAYPLIAVPPVPVVPWDMPLLPPTPAFMMQQYPVRSSNSAPNSRDPSPSTRSANLRPKRSKETMTSRHSSSGNSARPQPTRASTMDSPAREPVAQWRDTATDKRTSRSQHPPPSFSPNYKGFSGHQTSHTVVDHRHRTQSH</sequence>
<accession>A0A4R5XG31</accession>
<feature type="compositionally biased region" description="Polar residues" evidence="1">
    <location>
        <begin position="161"/>
        <end position="170"/>
    </location>
</feature>
<protein>
    <submittedName>
        <fullName evidence="2">Uncharacterized protein</fullName>
    </submittedName>
</protein>
<feature type="compositionally biased region" description="Acidic residues" evidence="1">
    <location>
        <begin position="139"/>
        <end position="154"/>
    </location>
</feature>
<gene>
    <name evidence="2" type="ORF">BD410DRAFT_780026</name>
</gene>
<feature type="compositionally biased region" description="Basic and acidic residues" evidence="1">
    <location>
        <begin position="107"/>
        <end position="120"/>
    </location>
</feature>
<feature type="compositionally biased region" description="Low complexity" evidence="1">
    <location>
        <begin position="61"/>
        <end position="70"/>
    </location>
</feature>
<dbReference type="Proteomes" id="UP000294933">
    <property type="component" value="Unassembled WGS sequence"/>
</dbReference>
<feature type="region of interest" description="Disordered" evidence="1">
    <location>
        <begin position="645"/>
        <end position="752"/>
    </location>
</feature>
<dbReference type="STRING" id="50990.A0A4R5XG31"/>
<feature type="compositionally biased region" description="Polar residues" evidence="1">
    <location>
        <begin position="677"/>
        <end position="697"/>
    </location>
</feature>
<keyword evidence="3" id="KW-1185">Reference proteome</keyword>
<dbReference type="AlphaFoldDB" id="A0A4R5XG31"/>
<reference evidence="2 3" key="1">
    <citation type="submission" date="2018-06" db="EMBL/GenBank/DDBJ databases">
        <title>A transcriptomic atlas of mushroom development highlights an independent origin of complex multicellularity.</title>
        <authorList>
            <consortium name="DOE Joint Genome Institute"/>
            <person name="Krizsan K."/>
            <person name="Almasi E."/>
            <person name="Merenyi Z."/>
            <person name="Sahu N."/>
            <person name="Viragh M."/>
            <person name="Koszo T."/>
            <person name="Mondo S."/>
            <person name="Kiss B."/>
            <person name="Balint B."/>
            <person name="Kues U."/>
            <person name="Barry K."/>
            <person name="Hegedus J.C."/>
            <person name="Henrissat B."/>
            <person name="Johnson J."/>
            <person name="Lipzen A."/>
            <person name="Ohm R."/>
            <person name="Nagy I."/>
            <person name="Pangilinan J."/>
            <person name="Yan J."/>
            <person name="Xiong Y."/>
            <person name="Grigoriev I.V."/>
            <person name="Hibbett D.S."/>
            <person name="Nagy L.G."/>
        </authorList>
    </citation>
    <scope>NUCLEOTIDE SEQUENCE [LARGE SCALE GENOMIC DNA]</scope>
    <source>
        <strain evidence="2 3">SZMC22713</strain>
    </source>
</reference>
<dbReference type="EMBL" id="ML170156">
    <property type="protein sequence ID" value="TDL29575.1"/>
    <property type="molecule type" value="Genomic_DNA"/>
</dbReference>
<proteinExistence type="predicted"/>
<feature type="region of interest" description="Disordered" evidence="1">
    <location>
        <begin position="349"/>
        <end position="605"/>
    </location>
</feature>
<dbReference type="OrthoDB" id="3269959at2759"/>
<evidence type="ECO:0000313" key="3">
    <source>
        <dbReference type="Proteomes" id="UP000294933"/>
    </source>
</evidence>
<feature type="compositionally biased region" description="Polar residues" evidence="1">
    <location>
        <begin position="645"/>
        <end position="664"/>
    </location>
</feature>
<organism evidence="2 3">
    <name type="scientific">Rickenella mellea</name>
    <dbReference type="NCBI Taxonomy" id="50990"/>
    <lineage>
        <taxon>Eukaryota</taxon>
        <taxon>Fungi</taxon>
        <taxon>Dikarya</taxon>
        <taxon>Basidiomycota</taxon>
        <taxon>Agaricomycotina</taxon>
        <taxon>Agaricomycetes</taxon>
        <taxon>Hymenochaetales</taxon>
        <taxon>Rickenellaceae</taxon>
        <taxon>Rickenella</taxon>
    </lineage>
</organism>
<feature type="compositionally biased region" description="Polar residues" evidence="1">
    <location>
        <begin position="593"/>
        <end position="605"/>
    </location>
</feature>
<feature type="compositionally biased region" description="Basic and acidic residues" evidence="1">
    <location>
        <begin position="432"/>
        <end position="489"/>
    </location>
</feature>
<name>A0A4R5XG31_9AGAM</name>
<feature type="compositionally biased region" description="Polar residues" evidence="1">
    <location>
        <begin position="17"/>
        <end position="32"/>
    </location>
</feature>